<dbReference type="Gene3D" id="1.20.272.10">
    <property type="match status" value="1"/>
</dbReference>
<evidence type="ECO:0000256" key="1">
    <source>
        <dbReference type="ARBA" id="ARBA00008959"/>
    </source>
</evidence>
<dbReference type="Gene3D" id="1.10.8.60">
    <property type="match status" value="1"/>
</dbReference>
<keyword evidence="2" id="KW-0547">Nucleotide-binding</keyword>
<evidence type="ECO:0000256" key="4">
    <source>
        <dbReference type="SAM" id="MobiDB-lite"/>
    </source>
</evidence>
<dbReference type="GO" id="GO:0003677">
    <property type="term" value="F:DNA binding"/>
    <property type="evidence" value="ECO:0007669"/>
    <property type="project" value="InterPro"/>
</dbReference>
<gene>
    <name evidence="6" type="ORF">YM304_26410</name>
</gene>
<dbReference type="GO" id="GO:0017116">
    <property type="term" value="F:single-stranded DNA helicase activity"/>
    <property type="evidence" value="ECO:0007669"/>
    <property type="project" value="TreeGrafter"/>
</dbReference>
<accession>A0A6C7ECU2</accession>
<dbReference type="PANTHER" id="PTHR13779:SF7">
    <property type="entry name" value="ATPASE WRNIP1"/>
    <property type="match status" value="1"/>
</dbReference>
<proteinExistence type="inferred from homology"/>
<dbReference type="InterPro" id="IPR027417">
    <property type="entry name" value="P-loop_NTPase"/>
</dbReference>
<reference evidence="6 7" key="1">
    <citation type="journal article" date="2013" name="Int. J. Syst. Evol. Microbiol.">
        <title>Ilumatobacter nonamiense sp. nov. and Ilumatobacter coccineum sp. nov., isolated from seashore sand.</title>
        <authorList>
            <person name="Matsumoto A."/>
            <person name="Kasai H."/>
            <person name="Matsuo Y."/>
            <person name="Shizuri Y."/>
            <person name="Ichikawa N."/>
            <person name="Fujita N."/>
            <person name="Omura S."/>
            <person name="Takahashi Y."/>
        </authorList>
    </citation>
    <scope>NUCLEOTIDE SEQUENCE [LARGE SCALE GENOMIC DNA]</scope>
    <source>
        <strain evidence="7">NBRC 103263 / KCTC 29153 / YM16-304</strain>
    </source>
</reference>
<dbReference type="SMART" id="SM00382">
    <property type="entry name" value="AAA"/>
    <property type="match status" value="1"/>
</dbReference>
<evidence type="ECO:0000313" key="7">
    <source>
        <dbReference type="Proteomes" id="UP000011863"/>
    </source>
</evidence>
<evidence type="ECO:0000256" key="3">
    <source>
        <dbReference type="ARBA" id="ARBA00022840"/>
    </source>
</evidence>
<feature type="region of interest" description="Disordered" evidence="4">
    <location>
        <begin position="412"/>
        <end position="432"/>
    </location>
</feature>
<evidence type="ECO:0000313" key="6">
    <source>
        <dbReference type="EMBL" id="BAN02955.1"/>
    </source>
</evidence>
<dbReference type="Gene3D" id="1.10.3710.10">
    <property type="entry name" value="DNA polymerase III clamp loader subunits, C-terminal domain"/>
    <property type="match status" value="1"/>
</dbReference>
<dbReference type="GO" id="GO:0006261">
    <property type="term" value="P:DNA-templated DNA replication"/>
    <property type="evidence" value="ECO:0007669"/>
    <property type="project" value="TreeGrafter"/>
</dbReference>
<dbReference type="SUPFAM" id="SSF48019">
    <property type="entry name" value="post-AAA+ oligomerization domain-like"/>
    <property type="match status" value="1"/>
</dbReference>
<keyword evidence="7" id="KW-1185">Reference proteome</keyword>
<dbReference type="InterPro" id="IPR003959">
    <property type="entry name" value="ATPase_AAA_core"/>
</dbReference>
<dbReference type="EMBL" id="AP012057">
    <property type="protein sequence ID" value="BAN02955.1"/>
    <property type="molecule type" value="Genomic_DNA"/>
</dbReference>
<dbReference type="SUPFAM" id="SSF52540">
    <property type="entry name" value="P-loop containing nucleoside triphosphate hydrolases"/>
    <property type="match status" value="1"/>
</dbReference>
<dbReference type="Pfam" id="PF00004">
    <property type="entry name" value="AAA"/>
    <property type="match status" value="1"/>
</dbReference>
<dbReference type="Proteomes" id="UP000011863">
    <property type="component" value="Chromosome"/>
</dbReference>
<dbReference type="PANTHER" id="PTHR13779">
    <property type="entry name" value="WERNER HELICASE-INTERACTING PROTEIN 1 FAMILY MEMBER"/>
    <property type="match status" value="1"/>
</dbReference>
<dbReference type="InterPro" id="IPR008921">
    <property type="entry name" value="DNA_pol3_clamp-load_cplx_C"/>
</dbReference>
<name>A0A6C7ECU2_ILUCY</name>
<dbReference type="InterPro" id="IPR051314">
    <property type="entry name" value="AAA_ATPase_RarA/MGS1/WRNIP1"/>
</dbReference>
<dbReference type="GO" id="GO:0016887">
    <property type="term" value="F:ATP hydrolysis activity"/>
    <property type="evidence" value="ECO:0007669"/>
    <property type="project" value="InterPro"/>
</dbReference>
<dbReference type="GO" id="GO:0000731">
    <property type="term" value="P:DNA synthesis involved in DNA repair"/>
    <property type="evidence" value="ECO:0007669"/>
    <property type="project" value="TreeGrafter"/>
</dbReference>
<dbReference type="KEGG" id="aym:YM304_26410"/>
<dbReference type="InterPro" id="IPR021886">
    <property type="entry name" value="MgsA_C"/>
</dbReference>
<dbReference type="GO" id="GO:0005524">
    <property type="term" value="F:ATP binding"/>
    <property type="evidence" value="ECO:0007669"/>
    <property type="project" value="UniProtKB-KW"/>
</dbReference>
<organism evidence="6 7">
    <name type="scientific">Ilumatobacter coccineus (strain NBRC 103263 / KCTC 29153 / YM16-304)</name>
    <dbReference type="NCBI Taxonomy" id="1313172"/>
    <lineage>
        <taxon>Bacteria</taxon>
        <taxon>Bacillati</taxon>
        <taxon>Actinomycetota</taxon>
        <taxon>Acidimicrobiia</taxon>
        <taxon>Acidimicrobiales</taxon>
        <taxon>Ilumatobacteraceae</taxon>
        <taxon>Ilumatobacter</taxon>
    </lineage>
</organism>
<protein>
    <submittedName>
        <fullName evidence="6">Putative ATPase</fullName>
    </submittedName>
</protein>
<dbReference type="CDD" id="cd18139">
    <property type="entry name" value="HLD_clamp_RarA"/>
    <property type="match status" value="1"/>
</dbReference>
<evidence type="ECO:0000256" key="2">
    <source>
        <dbReference type="ARBA" id="ARBA00022741"/>
    </source>
</evidence>
<dbReference type="FunFam" id="1.20.272.10:FF:000001">
    <property type="entry name" value="Putative AAA family ATPase"/>
    <property type="match status" value="1"/>
</dbReference>
<feature type="domain" description="AAA+ ATPase" evidence="5">
    <location>
        <begin position="53"/>
        <end position="174"/>
    </location>
</feature>
<dbReference type="InterPro" id="IPR032423">
    <property type="entry name" value="AAA_assoc_2"/>
</dbReference>
<dbReference type="Pfam" id="PF12002">
    <property type="entry name" value="MgsA_C"/>
    <property type="match status" value="1"/>
</dbReference>
<dbReference type="AlphaFoldDB" id="A0A6C7ECU2"/>
<comment type="similarity">
    <text evidence="1">Belongs to the AAA ATPase family. RarA/MGS1/WRNIP1 subfamily.</text>
</comment>
<dbReference type="OrthoDB" id="9778364at2"/>
<evidence type="ECO:0000259" key="5">
    <source>
        <dbReference type="SMART" id="SM00382"/>
    </source>
</evidence>
<dbReference type="FunFam" id="3.40.50.300:FF:000345">
    <property type="entry name" value="AAA family ATPase"/>
    <property type="match status" value="1"/>
</dbReference>
<dbReference type="RefSeq" id="WP_015442202.1">
    <property type="nucleotide sequence ID" value="NC_020520.1"/>
</dbReference>
<dbReference type="CDD" id="cd00009">
    <property type="entry name" value="AAA"/>
    <property type="match status" value="1"/>
</dbReference>
<dbReference type="GO" id="GO:0008047">
    <property type="term" value="F:enzyme activator activity"/>
    <property type="evidence" value="ECO:0007669"/>
    <property type="project" value="TreeGrafter"/>
</dbReference>
<dbReference type="Gene3D" id="3.40.50.300">
    <property type="entry name" value="P-loop containing nucleotide triphosphate hydrolases"/>
    <property type="match status" value="1"/>
</dbReference>
<sequence>MSDDLFAAAAETAKLTRAPLAARLRPRTIDDVVGQEHLVGPDRPLRRLVESDRLTSALLWGPPGTGKTTLALAVAGTTERAFEQLSAVTAGVKDVRETIERAKHRLGERGQGTILFLDEIHRFSKAQQDALLPAVEDGTLTLIGATTENPFFEVNAPLRSRSTLFRLEPLEAPAIETLVRRGLQAEGATADDDAVTLLVERSGGDGRQVLTSLEVACALSNYTNVALEHVEAALGTSALRYGRDDHYDVVSAFIKSMRGSDPDAAVYWLARMLEAGEDARFIARRMVIFASEDVGLADSRSLEIAVAAAHAVEHVGLPEAQLNLSQAAIHLATAPKSNRAALAIWNARRDVRDGATGEVPAHLRDAHYQGAAALGHGDGYEYPHNHVDGWVAQQYLPDALVDRNWYTPSEYGDERQVAERMSRRRPPNEDRS</sequence>
<dbReference type="InterPro" id="IPR003593">
    <property type="entry name" value="AAA+_ATPase"/>
</dbReference>
<keyword evidence="3" id="KW-0067">ATP-binding</keyword>
<dbReference type="Pfam" id="PF16193">
    <property type="entry name" value="AAA_assoc_2"/>
    <property type="match status" value="1"/>
</dbReference>
<dbReference type="FunFam" id="1.10.3710.10:FF:000003">
    <property type="entry name" value="ATPase, AAA family protein"/>
    <property type="match status" value="1"/>
</dbReference>